<sequence>MKILISVPNGPYAMSGYEVTADSEQPMKFRVCLSAVKINQWMPPKYSHVGVFDVTCIRIIAGQRSSEAVLLCFKWKSTPHPALTLETFLRSHSDCIMDVKLDIFGNQDGLSSSSTEGFQDSE</sequence>
<accession>A0AAV1YQM0</accession>
<evidence type="ECO:0000313" key="1">
    <source>
        <dbReference type="EMBL" id="CAL1260975.1"/>
    </source>
</evidence>
<protein>
    <submittedName>
        <fullName evidence="1">Uncharacterized protein</fullName>
    </submittedName>
</protein>
<comment type="caution">
    <text evidence="1">The sequence shown here is derived from an EMBL/GenBank/DDBJ whole genome shotgun (WGS) entry which is preliminary data.</text>
</comment>
<name>A0AAV1YQM0_9ARAC</name>
<dbReference type="Proteomes" id="UP001497382">
    <property type="component" value="Unassembled WGS sequence"/>
</dbReference>
<reference evidence="1 2" key="1">
    <citation type="submission" date="2024-04" db="EMBL/GenBank/DDBJ databases">
        <authorList>
            <person name="Rising A."/>
            <person name="Reimegard J."/>
            <person name="Sonavane S."/>
            <person name="Akerstrom W."/>
            <person name="Nylinder S."/>
            <person name="Hedman E."/>
            <person name="Kallberg Y."/>
        </authorList>
    </citation>
    <scope>NUCLEOTIDE SEQUENCE [LARGE SCALE GENOMIC DNA]</scope>
</reference>
<dbReference type="AlphaFoldDB" id="A0AAV1YQM0"/>
<proteinExistence type="predicted"/>
<gene>
    <name evidence="1" type="ORF">LARSCL_LOCUS136</name>
</gene>
<dbReference type="EMBL" id="CAXIEN010000001">
    <property type="protein sequence ID" value="CAL1260975.1"/>
    <property type="molecule type" value="Genomic_DNA"/>
</dbReference>
<organism evidence="1 2">
    <name type="scientific">Larinioides sclopetarius</name>
    <dbReference type="NCBI Taxonomy" id="280406"/>
    <lineage>
        <taxon>Eukaryota</taxon>
        <taxon>Metazoa</taxon>
        <taxon>Ecdysozoa</taxon>
        <taxon>Arthropoda</taxon>
        <taxon>Chelicerata</taxon>
        <taxon>Arachnida</taxon>
        <taxon>Araneae</taxon>
        <taxon>Araneomorphae</taxon>
        <taxon>Entelegynae</taxon>
        <taxon>Araneoidea</taxon>
        <taxon>Araneidae</taxon>
        <taxon>Larinioides</taxon>
    </lineage>
</organism>
<keyword evidence="2" id="KW-1185">Reference proteome</keyword>
<evidence type="ECO:0000313" key="2">
    <source>
        <dbReference type="Proteomes" id="UP001497382"/>
    </source>
</evidence>